<gene>
    <name evidence="1" type="ORF">MFFC18_02280</name>
</gene>
<keyword evidence="2" id="KW-1185">Reference proteome</keyword>
<dbReference type="Proteomes" id="UP000322214">
    <property type="component" value="Chromosome"/>
</dbReference>
<proteinExistence type="predicted"/>
<organism evidence="1 2">
    <name type="scientific">Mariniblastus fucicola</name>
    <dbReference type="NCBI Taxonomy" id="980251"/>
    <lineage>
        <taxon>Bacteria</taxon>
        <taxon>Pseudomonadati</taxon>
        <taxon>Planctomycetota</taxon>
        <taxon>Planctomycetia</taxon>
        <taxon>Pirellulales</taxon>
        <taxon>Pirellulaceae</taxon>
        <taxon>Mariniblastus</taxon>
    </lineage>
</organism>
<reference evidence="1 2" key="1">
    <citation type="submission" date="2019-08" db="EMBL/GenBank/DDBJ databases">
        <title>Deep-cultivation of Planctomycetes and their phenomic and genomic characterization uncovers novel biology.</title>
        <authorList>
            <person name="Wiegand S."/>
            <person name="Jogler M."/>
            <person name="Boedeker C."/>
            <person name="Pinto D."/>
            <person name="Vollmers J."/>
            <person name="Rivas-Marin E."/>
            <person name="Kohn T."/>
            <person name="Peeters S.H."/>
            <person name="Heuer A."/>
            <person name="Rast P."/>
            <person name="Oberbeckmann S."/>
            <person name="Bunk B."/>
            <person name="Jeske O."/>
            <person name="Meyerdierks A."/>
            <person name="Storesund J.E."/>
            <person name="Kallscheuer N."/>
            <person name="Luecker S."/>
            <person name="Lage O.M."/>
            <person name="Pohl T."/>
            <person name="Merkel B.J."/>
            <person name="Hornburger P."/>
            <person name="Mueller R.-W."/>
            <person name="Bruemmer F."/>
            <person name="Labrenz M."/>
            <person name="Spormann A.M."/>
            <person name="Op den Camp H."/>
            <person name="Overmann J."/>
            <person name="Amann R."/>
            <person name="Jetten M.S.M."/>
            <person name="Mascher T."/>
            <person name="Medema M.H."/>
            <person name="Devos D.P."/>
            <person name="Kaster A.-K."/>
            <person name="Ovreas L."/>
            <person name="Rohde M."/>
            <person name="Galperin M.Y."/>
            <person name="Jogler C."/>
        </authorList>
    </citation>
    <scope>NUCLEOTIDE SEQUENCE [LARGE SCALE GENOMIC DNA]</scope>
    <source>
        <strain evidence="1 2">FC18</strain>
    </source>
</reference>
<dbReference type="KEGG" id="mff:MFFC18_02280"/>
<name>A0A5B9P632_9BACT</name>
<evidence type="ECO:0000313" key="1">
    <source>
        <dbReference type="EMBL" id="QEG20380.1"/>
    </source>
</evidence>
<sequence>MQVVCQSLNLSRINPVPCRICREIGDSNPEVHFQKPRRGTNLVAMNPALFENRLASQRS</sequence>
<protein>
    <submittedName>
        <fullName evidence="1">Uncharacterized protein</fullName>
    </submittedName>
</protein>
<accession>A0A5B9P632</accession>
<evidence type="ECO:0000313" key="2">
    <source>
        <dbReference type="Proteomes" id="UP000322214"/>
    </source>
</evidence>
<dbReference type="STRING" id="980251.GCA_001642875_04602"/>
<dbReference type="AlphaFoldDB" id="A0A5B9P632"/>
<dbReference type="EMBL" id="CP042912">
    <property type="protein sequence ID" value="QEG20380.1"/>
    <property type="molecule type" value="Genomic_DNA"/>
</dbReference>